<evidence type="ECO:0000256" key="1">
    <source>
        <dbReference type="ARBA" id="ARBA00006432"/>
    </source>
</evidence>
<comment type="caution">
    <text evidence="7">The sequence shown here is derived from an EMBL/GenBank/DDBJ whole genome shotgun (WGS) entry which is preliminary data.</text>
</comment>
<dbReference type="AlphaFoldDB" id="A0A9W6DSR1"/>
<feature type="domain" description="AMP-dependent synthetase/ligase" evidence="5">
    <location>
        <begin position="281"/>
        <end position="639"/>
    </location>
</feature>
<proteinExistence type="inferred from homology"/>
<sequence>MAASAPVEPAILLDRPSEGVVRITLNRPKALNALNVNLLFGLSAALRTVQSDSSTRVIILEGAGDRSFCTGEDLKESLNPRTGSVQELRDSLDQLQELTRLTSMARCVVIAAVQGYAVGGGAEIALGADFVIGGPATKFRFPEILLGFATTGGINLRLSHLVGLLKAKQLLLTGKWVEANEALKIGLLSEIAKDPKARALTLAKELAALPAASVAASKMLLERSLFPNMEPCLQDEIHVAHWCFSQDGASKTFSDFAARKAPSKAINSTAGAAPRDINSAFSRAVVQFPNRIFFRFAGKDLTFREFDAIVAAVSGGLRGAGIGSGDRVLGMMANSVEMAALWLAANRLGAVWVPVNTELRSVTLRHVVEAAEPKLAIVDQRLWPVLQPLDVLSPSVVYINGSRDAYEGVKSLSAILSSESQVHESVAVTPGTTAAMLYTSGTTGKSKPCILSHEYFVIEAQALIDSCNLRPEDVLYCPFPLFHADATALTVMPAILLGAVAAISVRFTATRFWDEIRACKATVYDFMGATLALTYKQPPSPGDREHNVRLAWGVPVPSFAQDYEQRFGHPLVTLYGSIESGIPIIQDLTRPLPPGSCGRLRPGYQMRITDDVGEEVPPGTPGNLLLRNDKPNAFFQGYFHNPASSAASFAGLWLNTGDLAKVDEEGNVYFVGRVKDVVRRRGENVNASEVEEEFFQHPDIVIAAAYGVPSRLGAGTEEDLKVAVQLRPGSTLDEKAIWEWSAGRMARFQVPSIVQIVEGFQKTPTGKIEKGKLSAEGGVEFDIRQYKAATA</sequence>
<dbReference type="Pfam" id="PF00378">
    <property type="entry name" value="ECH_1"/>
    <property type="match status" value="1"/>
</dbReference>
<dbReference type="GO" id="GO:0005324">
    <property type="term" value="F:long-chain fatty acid transmembrane transporter activity"/>
    <property type="evidence" value="ECO:0007669"/>
    <property type="project" value="TreeGrafter"/>
</dbReference>
<dbReference type="InterPro" id="IPR045851">
    <property type="entry name" value="AMP-bd_C_sf"/>
</dbReference>
<dbReference type="PROSITE" id="PS00166">
    <property type="entry name" value="ENOYL_COA_HYDRATASE"/>
    <property type="match status" value="1"/>
</dbReference>
<dbReference type="InterPro" id="IPR042099">
    <property type="entry name" value="ANL_N_sf"/>
</dbReference>
<dbReference type="InterPro" id="IPR025110">
    <property type="entry name" value="AMP-bd_C"/>
</dbReference>
<reference evidence="7" key="1">
    <citation type="submission" date="2022-07" db="EMBL/GenBank/DDBJ databases">
        <title>Taxonomy of Aspergillus series Nigri: significant species reduction supported by multi-species coalescent approaches.</title>
        <authorList>
            <person name="Bian C."/>
            <person name="Kusuya Y."/>
            <person name="Sklenar F."/>
            <person name="D'hooge E."/>
            <person name="Yaguchi T."/>
            <person name="Takahashi H."/>
            <person name="Hubka V."/>
        </authorList>
    </citation>
    <scope>NUCLEOTIDE SEQUENCE</scope>
    <source>
        <strain evidence="7">CBS 733.88</strain>
    </source>
</reference>
<evidence type="ECO:0008006" key="9">
    <source>
        <dbReference type="Google" id="ProtNLM"/>
    </source>
</evidence>
<dbReference type="Proteomes" id="UP001143548">
    <property type="component" value="Unassembled WGS sequence"/>
</dbReference>
<evidence type="ECO:0000256" key="2">
    <source>
        <dbReference type="ARBA" id="ARBA00022598"/>
    </source>
</evidence>
<dbReference type="PANTHER" id="PTHR43107:SF15">
    <property type="entry name" value="FATTY ACID TRANSPORT PROTEIN 3, ISOFORM A"/>
    <property type="match status" value="1"/>
</dbReference>
<dbReference type="CDD" id="cd06558">
    <property type="entry name" value="crotonase-like"/>
    <property type="match status" value="1"/>
</dbReference>
<name>A0A9W6DSR1_9EURO</name>
<dbReference type="PROSITE" id="PS00455">
    <property type="entry name" value="AMP_BINDING"/>
    <property type="match status" value="1"/>
</dbReference>
<keyword evidence="2" id="KW-0436">Ligase</keyword>
<dbReference type="InterPro" id="IPR020845">
    <property type="entry name" value="AMP-binding_CS"/>
</dbReference>
<feature type="domain" description="AMP-binding enzyme C-terminal" evidence="6">
    <location>
        <begin position="689"/>
        <end position="767"/>
    </location>
</feature>
<evidence type="ECO:0000259" key="6">
    <source>
        <dbReference type="Pfam" id="PF13193"/>
    </source>
</evidence>
<keyword evidence="3" id="KW-0547">Nucleotide-binding</keyword>
<dbReference type="InterPro" id="IPR029045">
    <property type="entry name" value="ClpP/crotonase-like_dom_sf"/>
</dbReference>
<evidence type="ECO:0000256" key="4">
    <source>
        <dbReference type="ARBA" id="ARBA00022840"/>
    </source>
</evidence>
<dbReference type="SUPFAM" id="SSF56801">
    <property type="entry name" value="Acetyl-CoA synthetase-like"/>
    <property type="match status" value="1"/>
</dbReference>
<dbReference type="EMBL" id="BROQ01000237">
    <property type="protein sequence ID" value="GKZ27588.1"/>
    <property type="molecule type" value="Genomic_DNA"/>
</dbReference>
<dbReference type="GO" id="GO:0005886">
    <property type="term" value="C:plasma membrane"/>
    <property type="evidence" value="ECO:0007669"/>
    <property type="project" value="TreeGrafter"/>
</dbReference>
<dbReference type="GO" id="GO:0005524">
    <property type="term" value="F:ATP binding"/>
    <property type="evidence" value="ECO:0007669"/>
    <property type="project" value="UniProtKB-KW"/>
</dbReference>
<dbReference type="Gene3D" id="3.30.300.30">
    <property type="match status" value="1"/>
</dbReference>
<evidence type="ECO:0000256" key="3">
    <source>
        <dbReference type="ARBA" id="ARBA00022741"/>
    </source>
</evidence>
<evidence type="ECO:0000313" key="8">
    <source>
        <dbReference type="Proteomes" id="UP001143548"/>
    </source>
</evidence>
<dbReference type="InterPro" id="IPR000873">
    <property type="entry name" value="AMP-dep_synth/lig_dom"/>
</dbReference>
<dbReference type="SUPFAM" id="SSF52096">
    <property type="entry name" value="ClpP/crotonase"/>
    <property type="match status" value="1"/>
</dbReference>
<dbReference type="Gene3D" id="3.90.226.10">
    <property type="entry name" value="2-enoyl-CoA Hydratase, Chain A, domain 1"/>
    <property type="match status" value="1"/>
</dbReference>
<keyword evidence="4" id="KW-0067">ATP-binding</keyword>
<gene>
    <name evidence="7" type="ORF">AbraCBS73388_005010</name>
</gene>
<dbReference type="PANTHER" id="PTHR43107">
    <property type="entry name" value="LONG-CHAIN FATTY ACID TRANSPORT PROTEIN"/>
    <property type="match status" value="1"/>
</dbReference>
<dbReference type="Pfam" id="PF00501">
    <property type="entry name" value="AMP-binding"/>
    <property type="match status" value="1"/>
</dbReference>
<evidence type="ECO:0000313" key="7">
    <source>
        <dbReference type="EMBL" id="GKZ27588.1"/>
    </source>
</evidence>
<evidence type="ECO:0000259" key="5">
    <source>
        <dbReference type="Pfam" id="PF00501"/>
    </source>
</evidence>
<protein>
    <recommendedName>
        <fullName evidence="9">AMP-dependent synthetase/ligase domain-containing protein</fullName>
    </recommendedName>
</protein>
<dbReference type="InterPro" id="IPR001753">
    <property type="entry name" value="Enoyl-CoA_hydra/iso"/>
</dbReference>
<accession>A0A9W6DSR1</accession>
<organism evidence="7 8">
    <name type="scientific">Aspergillus brasiliensis</name>
    <dbReference type="NCBI Taxonomy" id="319629"/>
    <lineage>
        <taxon>Eukaryota</taxon>
        <taxon>Fungi</taxon>
        <taxon>Dikarya</taxon>
        <taxon>Ascomycota</taxon>
        <taxon>Pezizomycotina</taxon>
        <taxon>Eurotiomycetes</taxon>
        <taxon>Eurotiomycetidae</taxon>
        <taxon>Eurotiales</taxon>
        <taxon>Aspergillaceae</taxon>
        <taxon>Aspergillus</taxon>
        <taxon>Aspergillus subgen. Circumdati</taxon>
    </lineage>
</organism>
<comment type="similarity">
    <text evidence="1">Belongs to the ATP-dependent AMP-binding enzyme family.</text>
</comment>
<dbReference type="Gene3D" id="3.40.50.12780">
    <property type="entry name" value="N-terminal domain of ligase-like"/>
    <property type="match status" value="1"/>
</dbReference>
<dbReference type="InterPro" id="IPR018376">
    <property type="entry name" value="Enoyl-CoA_hyd/isom_CS"/>
</dbReference>
<dbReference type="GO" id="GO:0044539">
    <property type="term" value="P:long-chain fatty acid import into cell"/>
    <property type="evidence" value="ECO:0007669"/>
    <property type="project" value="TreeGrafter"/>
</dbReference>
<dbReference type="Pfam" id="PF13193">
    <property type="entry name" value="AMP-binding_C"/>
    <property type="match status" value="1"/>
</dbReference>
<dbReference type="GO" id="GO:0004467">
    <property type="term" value="F:long-chain fatty acid-CoA ligase activity"/>
    <property type="evidence" value="ECO:0007669"/>
    <property type="project" value="TreeGrafter"/>
</dbReference>